<evidence type="ECO:0000313" key="5">
    <source>
        <dbReference type="EMBL" id="BAF54218.1"/>
    </source>
</evidence>
<name>A0AB72VAE1_CORGB</name>
<accession>A0AB72VAE1</accession>
<evidence type="ECO:0000256" key="1">
    <source>
        <dbReference type="ARBA" id="ARBA00023125"/>
    </source>
</evidence>
<feature type="DNA-binding region" description="H-T-H motif" evidence="2">
    <location>
        <begin position="52"/>
        <end position="71"/>
    </location>
</feature>
<dbReference type="AlphaFoldDB" id="A0AB72VAE1"/>
<evidence type="ECO:0000256" key="3">
    <source>
        <dbReference type="SAM" id="MobiDB-lite"/>
    </source>
</evidence>
<organism evidence="5">
    <name type="scientific">Corynebacterium glutamicum (strain R)</name>
    <dbReference type="NCBI Taxonomy" id="340322"/>
    <lineage>
        <taxon>Bacteria</taxon>
        <taxon>Bacillati</taxon>
        <taxon>Actinomycetota</taxon>
        <taxon>Actinomycetes</taxon>
        <taxon>Mycobacteriales</taxon>
        <taxon>Corynebacteriaceae</taxon>
        <taxon>Corynebacterium</taxon>
    </lineage>
</organism>
<dbReference type="PRINTS" id="PR00455">
    <property type="entry name" value="HTHTETR"/>
</dbReference>
<dbReference type="EMBL" id="AP009044">
    <property type="protein sequence ID" value="BAF54218.1"/>
    <property type="molecule type" value="Genomic_DNA"/>
</dbReference>
<dbReference type="GO" id="GO:0003677">
    <property type="term" value="F:DNA binding"/>
    <property type="evidence" value="ECO:0007669"/>
    <property type="project" value="UniProtKB-UniRule"/>
</dbReference>
<reference evidence="5" key="1">
    <citation type="journal article" date="2007" name="Microbiology">
        <title>Comparative analysis of the Corynebacterium glutamicum group and complete genome sequence of strain R.</title>
        <authorList>
            <person name="Yukawa H."/>
            <person name="Omumasaba C.A."/>
            <person name="Nonaka H."/>
            <person name="Kos P."/>
            <person name="Okai N."/>
            <person name="Suzuki N."/>
            <person name="Suda M."/>
            <person name="Tsuge Y."/>
            <person name="Watanabe J."/>
            <person name="Ikeda Y."/>
            <person name="Vertes A.A."/>
            <person name="Inui M."/>
        </authorList>
    </citation>
    <scope>NUCLEOTIDE SEQUENCE</scope>
    <source>
        <strain evidence="5">R</strain>
    </source>
</reference>
<dbReference type="Pfam" id="PF00440">
    <property type="entry name" value="TetR_N"/>
    <property type="match status" value="1"/>
</dbReference>
<dbReference type="Gene3D" id="1.10.357.10">
    <property type="entry name" value="Tetracycline Repressor, domain 2"/>
    <property type="match status" value="1"/>
</dbReference>
<evidence type="ECO:0000256" key="2">
    <source>
        <dbReference type="PROSITE-ProRule" id="PRU00335"/>
    </source>
</evidence>
<dbReference type="PANTHER" id="PTHR43479">
    <property type="entry name" value="ACREF/ENVCD OPERON REPRESSOR-RELATED"/>
    <property type="match status" value="1"/>
</dbReference>
<dbReference type="InterPro" id="IPR049513">
    <property type="entry name" value="TetR_C_40"/>
</dbReference>
<feature type="compositionally biased region" description="Basic and acidic residues" evidence="3">
    <location>
        <begin position="1"/>
        <end position="10"/>
    </location>
</feature>
<feature type="domain" description="HTH tetR-type" evidence="4">
    <location>
        <begin position="29"/>
        <end position="89"/>
    </location>
</feature>
<evidence type="ECO:0000259" key="4">
    <source>
        <dbReference type="PROSITE" id="PS50977"/>
    </source>
</evidence>
<gene>
    <name evidence="5" type="ordered locus">cgR_1239</name>
</gene>
<sequence length="229" mass="25025">MPTPSQHKDASTAQTDNQVPTGRRAQKREQTRARLITSARTLMAERGVDNVGIAEITEGANIGTGTFYNYFPDREQLLQAVAEDAFESVGTALDQVLTKLDDPAEVFAGSLRHLVRHSLEDRIWGGFFIQMGAAHPVLMRILGPRARRDLLHGLEAGRFTIEDLDLATTCTFGSLIAAIQMALSADQDSNDDKDQIFAAAMLRMVGVQAAEAREIASRPLPEISPVKPQ</sequence>
<protein>
    <recommendedName>
        <fullName evidence="4">HTH tetR-type domain-containing protein</fullName>
    </recommendedName>
</protein>
<dbReference type="KEGG" id="cgt:cgR_1239"/>
<proteinExistence type="predicted"/>
<dbReference type="InterPro" id="IPR001647">
    <property type="entry name" value="HTH_TetR"/>
</dbReference>
<dbReference type="PANTHER" id="PTHR43479:SF11">
    <property type="entry name" value="ACREF_ENVCD OPERON REPRESSOR-RELATED"/>
    <property type="match status" value="1"/>
</dbReference>
<feature type="region of interest" description="Disordered" evidence="3">
    <location>
        <begin position="1"/>
        <end position="31"/>
    </location>
</feature>
<dbReference type="SUPFAM" id="SSF46689">
    <property type="entry name" value="Homeodomain-like"/>
    <property type="match status" value="1"/>
</dbReference>
<dbReference type="InterPro" id="IPR050624">
    <property type="entry name" value="HTH-type_Tx_Regulator"/>
</dbReference>
<feature type="compositionally biased region" description="Polar residues" evidence="3">
    <location>
        <begin position="11"/>
        <end position="20"/>
    </location>
</feature>
<dbReference type="InterPro" id="IPR009057">
    <property type="entry name" value="Homeodomain-like_sf"/>
</dbReference>
<dbReference type="Proteomes" id="UP000006698">
    <property type="component" value="Chromosome"/>
</dbReference>
<dbReference type="RefSeq" id="WP_011897074.1">
    <property type="nucleotide sequence ID" value="NC_009342.1"/>
</dbReference>
<dbReference type="PROSITE" id="PS50977">
    <property type="entry name" value="HTH_TETR_2"/>
    <property type="match status" value="1"/>
</dbReference>
<keyword evidence="1 2" id="KW-0238">DNA-binding</keyword>
<dbReference type="Pfam" id="PF21306">
    <property type="entry name" value="TetR_C_40"/>
    <property type="match status" value="1"/>
</dbReference>